<sequence>MQVVNKQVCSDKKLSVLTTDTVRAYVHGVSWSETQGARHEVRAPVISRESRKSLITFIATLRRRSVGPCYHARNYGSRRVDSRSRSRAVGARRRALTPRVFATVLSSSSRDDTRPQPGMEACCAITPAEELVGDQVRNALEYTIIGAELVISLQNICKPSKVYRQ</sequence>
<evidence type="ECO:0000313" key="2">
    <source>
        <dbReference type="Proteomes" id="UP001153954"/>
    </source>
</evidence>
<evidence type="ECO:0000313" key="1">
    <source>
        <dbReference type="EMBL" id="CAH2103158.1"/>
    </source>
</evidence>
<keyword evidence="2" id="KW-1185">Reference proteome</keyword>
<accession>A0AAU9UYU6</accession>
<protein>
    <submittedName>
        <fullName evidence="1">Uncharacterized protein</fullName>
    </submittedName>
</protein>
<reference evidence="1" key="1">
    <citation type="submission" date="2022-03" db="EMBL/GenBank/DDBJ databases">
        <authorList>
            <person name="Tunstrom K."/>
        </authorList>
    </citation>
    <scope>NUCLEOTIDE SEQUENCE</scope>
</reference>
<gene>
    <name evidence="1" type="ORF">EEDITHA_LOCUS17706</name>
</gene>
<dbReference type="EMBL" id="CAKOGL010000026">
    <property type="protein sequence ID" value="CAH2103158.1"/>
    <property type="molecule type" value="Genomic_DNA"/>
</dbReference>
<dbReference type="AlphaFoldDB" id="A0AAU9UYU6"/>
<comment type="caution">
    <text evidence="1">The sequence shown here is derived from an EMBL/GenBank/DDBJ whole genome shotgun (WGS) entry which is preliminary data.</text>
</comment>
<proteinExistence type="predicted"/>
<name>A0AAU9UYU6_EUPED</name>
<organism evidence="1 2">
    <name type="scientific">Euphydryas editha</name>
    <name type="common">Edith's checkerspot</name>
    <dbReference type="NCBI Taxonomy" id="104508"/>
    <lineage>
        <taxon>Eukaryota</taxon>
        <taxon>Metazoa</taxon>
        <taxon>Ecdysozoa</taxon>
        <taxon>Arthropoda</taxon>
        <taxon>Hexapoda</taxon>
        <taxon>Insecta</taxon>
        <taxon>Pterygota</taxon>
        <taxon>Neoptera</taxon>
        <taxon>Endopterygota</taxon>
        <taxon>Lepidoptera</taxon>
        <taxon>Glossata</taxon>
        <taxon>Ditrysia</taxon>
        <taxon>Papilionoidea</taxon>
        <taxon>Nymphalidae</taxon>
        <taxon>Nymphalinae</taxon>
        <taxon>Euphydryas</taxon>
    </lineage>
</organism>
<dbReference type="Proteomes" id="UP001153954">
    <property type="component" value="Unassembled WGS sequence"/>
</dbReference>